<evidence type="ECO:0000313" key="3">
    <source>
        <dbReference type="Proteomes" id="UP000827986"/>
    </source>
</evidence>
<protein>
    <submittedName>
        <fullName evidence="2">Uncharacterized protein</fullName>
    </submittedName>
</protein>
<reference evidence="2" key="1">
    <citation type="submission" date="2021-09" db="EMBL/GenBank/DDBJ databases">
        <title>The genome of Mauremys mutica provides insights into the evolution of semi-aquatic lifestyle.</title>
        <authorList>
            <person name="Gong S."/>
            <person name="Gao Y."/>
        </authorList>
    </citation>
    <scope>NUCLEOTIDE SEQUENCE</scope>
    <source>
        <strain evidence="2">MM-2020</strain>
        <tissue evidence="2">Muscle</tissue>
    </source>
</reference>
<accession>A0A9D3WZ16</accession>
<gene>
    <name evidence="2" type="ORF">KIL84_000550</name>
</gene>
<feature type="region of interest" description="Disordered" evidence="1">
    <location>
        <begin position="1"/>
        <end position="37"/>
    </location>
</feature>
<dbReference type="AlphaFoldDB" id="A0A9D3WZ16"/>
<proteinExistence type="predicted"/>
<evidence type="ECO:0000256" key="1">
    <source>
        <dbReference type="SAM" id="MobiDB-lite"/>
    </source>
</evidence>
<dbReference type="Proteomes" id="UP000827986">
    <property type="component" value="Unassembled WGS sequence"/>
</dbReference>
<dbReference type="EMBL" id="JAHDVG010000484">
    <property type="protein sequence ID" value="KAH1169565.1"/>
    <property type="molecule type" value="Genomic_DNA"/>
</dbReference>
<sequence length="125" mass="13408">MVPVQTVPAPAHRAEAELEAGPWARRGLGRTPPHPAAARSCLLSCLPEGKAHAGHRAAQSPNAPRHKRSGEGRAERQLPCPPLPPTAQHVGQEEARVLPLGPTQFYTPHPTPPGRIPRQPARLRA</sequence>
<feature type="region of interest" description="Disordered" evidence="1">
    <location>
        <begin position="50"/>
        <end position="125"/>
    </location>
</feature>
<keyword evidence="3" id="KW-1185">Reference proteome</keyword>
<organism evidence="2 3">
    <name type="scientific">Mauremys mutica</name>
    <name type="common">yellowpond turtle</name>
    <dbReference type="NCBI Taxonomy" id="74926"/>
    <lineage>
        <taxon>Eukaryota</taxon>
        <taxon>Metazoa</taxon>
        <taxon>Chordata</taxon>
        <taxon>Craniata</taxon>
        <taxon>Vertebrata</taxon>
        <taxon>Euteleostomi</taxon>
        <taxon>Archelosauria</taxon>
        <taxon>Testudinata</taxon>
        <taxon>Testudines</taxon>
        <taxon>Cryptodira</taxon>
        <taxon>Durocryptodira</taxon>
        <taxon>Testudinoidea</taxon>
        <taxon>Geoemydidae</taxon>
        <taxon>Geoemydinae</taxon>
        <taxon>Mauremys</taxon>
    </lineage>
</organism>
<evidence type="ECO:0000313" key="2">
    <source>
        <dbReference type="EMBL" id="KAH1169565.1"/>
    </source>
</evidence>
<name>A0A9D3WZ16_9SAUR</name>
<comment type="caution">
    <text evidence="2">The sequence shown here is derived from an EMBL/GenBank/DDBJ whole genome shotgun (WGS) entry which is preliminary data.</text>
</comment>